<accession>A0A2R4NCA9</accession>
<geneLocation type="plasmid" evidence="1">
    <name>LIBA6289</name>
</geneLocation>
<sequence length="74" mass="8435">MCYVIAKKFNNIGCLALRTEQGDKLGALTEYLSLATLEKNVQIVVLGDIRSYREYEPYNLLDDEGDFISQVLKM</sequence>
<reference evidence="1" key="1">
    <citation type="journal article" date="2018" name="Genome Biol. Evol.">
        <title>Two Groups of Cocirculating, Epidemic Clostridiodes difficile Strains Microdiversify through Different Mechanisms.</title>
        <authorList>
            <person name="Murillo T."/>
            <person name="Ramirez-Vargas G."/>
            <person name="Riedel T."/>
            <person name="Overmann J."/>
            <person name="Andersen J.M."/>
            <person name="Guzman-Verri C."/>
            <person name="Chaves-Olarte E."/>
            <person name="Rodriguez C."/>
        </authorList>
    </citation>
    <scope>NUCLEOTIDE SEQUENCE</scope>
    <source>
        <strain evidence="1">LIBA-6289</strain>
        <plasmid evidence="1">LIBA6289</plasmid>
    </source>
</reference>
<protein>
    <submittedName>
        <fullName evidence="1">Uncharacterized protein</fullName>
    </submittedName>
</protein>
<proteinExistence type="predicted"/>
<evidence type="ECO:0000313" key="1">
    <source>
        <dbReference type="EMBL" id="AVX33766.1"/>
    </source>
</evidence>
<keyword evidence="1" id="KW-0614">Plasmid</keyword>
<dbReference type="AlphaFoldDB" id="A0A2R4NCA9"/>
<gene>
    <name evidence="1" type="ORF">plasmid_LIBA6289_00081</name>
</gene>
<dbReference type="EMBL" id="MF547664">
    <property type="protein sequence ID" value="AVX33766.1"/>
    <property type="molecule type" value="Genomic_DNA"/>
</dbReference>
<dbReference type="InterPro" id="IPR046564">
    <property type="entry name" value="DUF6718"/>
</dbReference>
<organism evidence="1">
    <name type="scientific">Clostridioides difficile</name>
    <name type="common">Peptoclostridium difficile</name>
    <dbReference type="NCBI Taxonomy" id="1496"/>
    <lineage>
        <taxon>Bacteria</taxon>
        <taxon>Bacillati</taxon>
        <taxon>Bacillota</taxon>
        <taxon>Clostridia</taxon>
        <taxon>Peptostreptococcales</taxon>
        <taxon>Peptostreptococcaceae</taxon>
        <taxon>Clostridioides</taxon>
    </lineage>
</organism>
<dbReference type="Pfam" id="PF20476">
    <property type="entry name" value="DUF6718"/>
    <property type="match status" value="1"/>
</dbReference>
<name>A0A2R4NCA9_CLODI</name>